<gene>
    <name evidence="6" type="ORF">PMAYCL1PPCAC_27147</name>
</gene>
<name>A0AAN5I8V7_9BILA</name>
<organism evidence="6 7">
    <name type="scientific">Pristionchus mayeri</name>
    <dbReference type="NCBI Taxonomy" id="1317129"/>
    <lineage>
        <taxon>Eukaryota</taxon>
        <taxon>Metazoa</taxon>
        <taxon>Ecdysozoa</taxon>
        <taxon>Nematoda</taxon>
        <taxon>Chromadorea</taxon>
        <taxon>Rhabditida</taxon>
        <taxon>Rhabditina</taxon>
        <taxon>Diplogasteromorpha</taxon>
        <taxon>Diplogasteroidea</taxon>
        <taxon>Neodiplogasteridae</taxon>
        <taxon>Pristionchus</taxon>
    </lineage>
</organism>
<evidence type="ECO:0000256" key="3">
    <source>
        <dbReference type="PIRSR" id="PIRSR601820-1"/>
    </source>
</evidence>
<keyword evidence="3" id="KW-0479">Metal-binding</keyword>
<keyword evidence="3" id="KW-0862">Zinc</keyword>
<protein>
    <recommendedName>
        <fullName evidence="8">NTR domain-containing protein</fullName>
    </recommendedName>
</protein>
<dbReference type="GO" id="GO:0005615">
    <property type="term" value="C:extracellular space"/>
    <property type="evidence" value="ECO:0007669"/>
    <property type="project" value="TreeGrafter"/>
</dbReference>
<dbReference type="GO" id="GO:0008191">
    <property type="term" value="F:metalloendopeptidase inhibitor activity"/>
    <property type="evidence" value="ECO:0007669"/>
    <property type="project" value="InterPro"/>
</dbReference>
<dbReference type="InterPro" id="IPR008993">
    <property type="entry name" value="TIMP-like_OB-fold"/>
</dbReference>
<feature type="disulfide bond" evidence="4">
    <location>
        <begin position="28"/>
        <end position="120"/>
    </location>
</feature>
<evidence type="ECO:0000256" key="2">
    <source>
        <dbReference type="ARBA" id="ARBA00022525"/>
    </source>
</evidence>
<evidence type="ECO:0000313" key="6">
    <source>
        <dbReference type="EMBL" id="GMR56952.1"/>
    </source>
</evidence>
<keyword evidence="2" id="KW-0964">Secreted</keyword>
<proteinExistence type="predicted"/>
<accession>A0AAN5I8V7</accession>
<evidence type="ECO:0000256" key="4">
    <source>
        <dbReference type="PIRSR" id="PIRSR601820-3"/>
    </source>
</evidence>
<dbReference type="GO" id="GO:0031012">
    <property type="term" value="C:extracellular matrix"/>
    <property type="evidence" value="ECO:0007669"/>
    <property type="project" value="TreeGrafter"/>
</dbReference>
<dbReference type="PANTHER" id="PTHR11844:SF25">
    <property type="entry name" value="NTR DOMAIN-CONTAINING PROTEIN"/>
    <property type="match status" value="1"/>
</dbReference>
<feature type="disulfide bond" evidence="4">
    <location>
        <begin position="26"/>
        <end position="93"/>
    </location>
</feature>
<keyword evidence="7" id="KW-1185">Reference proteome</keyword>
<dbReference type="PANTHER" id="PTHR11844">
    <property type="entry name" value="METALLOPROTEASE INHIBITOR"/>
    <property type="match status" value="1"/>
</dbReference>
<keyword evidence="5" id="KW-0732">Signal</keyword>
<comment type="subcellular location">
    <subcellularLocation>
        <location evidence="1">Secreted</location>
    </subcellularLocation>
</comment>
<dbReference type="SUPFAM" id="SSF50242">
    <property type="entry name" value="TIMP-like"/>
    <property type="match status" value="1"/>
</dbReference>
<reference evidence="7" key="1">
    <citation type="submission" date="2022-10" db="EMBL/GenBank/DDBJ databases">
        <title>Genome assembly of Pristionchus species.</title>
        <authorList>
            <person name="Yoshida K."/>
            <person name="Sommer R.J."/>
        </authorList>
    </citation>
    <scope>NUCLEOTIDE SEQUENCE [LARGE SCALE GENOMIC DNA]</scope>
    <source>
        <strain evidence="7">RS5460</strain>
    </source>
</reference>
<feature type="chain" id="PRO_5042977642" description="NTR domain-containing protein" evidence="5">
    <location>
        <begin position="26"/>
        <end position="143"/>
    </location>
</feature>
<dbReference type="AlphaFoldDB" id="A0AAN5I8V7"/>
<dbReference type="Gene3D" id="2.40.50.120">
    <property type="match status" value="1"/>
</dbReference>
<dbReference type="Pfam" id="PF00965">
    <property type="entry name" value="TIMP"/>
    <property type="match status" value="1"/>
</dbReference>
<comment type="caution">
    <text evidence="6">The sequence shown here is derived from an EMBL/GenBank/DDBJ whole genome shotgun (WGS) entry which is preliminary data.</text>
</comment>
<evidence type="ECO:0000313" key="7">
    <source>
        <dbReference type="Proteomes" id="UP001328107"/>
    </source>
</evidence>
<dbReference type="GO" id="GO:0051045">
    <property type="term" value="P:negative regulation of membrane protein ectodomain proteolysis"/>
    <property type="evidence" value="ECO:0007669"/>
    <property type="project" value="TreeGrafter"/>
</dbReference>
<keyword evidence="4" id="KW-1015">Disulfide bond</keyword>
<feature type="binding site" evidence="3">
    <location>
        <position position="26"/>
    </location>
    <ligand>
        <name>Zn(2+)</name>
        <dbReference type="ChEBI" id="CHEBI:29105"/>
        <note>ligand shared with metalloproteinase partner</note>
    </ligand>
</feature>
<dbReference type="Proteomes" id="UP001328107">
    <property type="component" value="Unassembled WGS sequence"/>
</dbReference>
<dbReference type="EMBL" id="BTRK01000006">
    <property type="protein sequence ID" value="GMR56952.1"/>
    <property type="molecule type" value="Genomic_DNA"/>
</dbReference>
<evidence type="ECO:0008006" key="8">
    <source>
        <dbReference type="Google" id="ProtNLM"/>
    </source>
</evidence>
<dbReference type="GO" id="GO:0046872">
    <property type="term" value="F:metal ion binding"/>
    <property type="evidence" value="ECO:0007669"/>
    <property type="project" value="UniProtKB-KW"/>
</dbReference>
<evidence type="ECO:0000256" key="1">
    <source>
        <dbReference type="ARBA" id="ARBA00004613"/>
    </source>
</evidence>
<feature type="non-terminal residue" evidence="6">
    <location>
        <position position="1"/>
    </location>
</feature>
<evidence type="ECO:0000256" key="5">
    <source>
        <dbReference type="SAM" id="SignalP"/>
    </source>
</evidence>
<sequence>VLFTFRMISLRNLIFLLSTNALVFACTCRDQGPEAARPSSISVSKVKVDQVYELARNNHTYEILYTVKHLTTFKPAKTVLVEEIRTPPNDNMCGVRLAKGAEVVLAGSMTACGYLRIDSCTRIEPSFDTNKFKNINCSKLVII</sequence>
<dbReference type="InterPro" id="IPR001820">
    <property type="entry name" value="TIMP"/>
</dbReference>
<dbReference type="GO" id="GO:0002020">
    <property type="term" value="F:protease binding"/>
    <property type="evidence" value="ECO:0007669"/>
    <property type="project" value="TreeGrafter"/>
</dbReference>
<feature type="signal peptide" evidence="5">
    <location>
        <begin position="1"/>
        <end position="25"/>
    </location>
</feature>